<dbReference type="Proteomes" id="UP000093985">
    <property type="component" value="Unassembled WGS sequence"/>
</dbReference>
<organism evidence="1 2">
    <name type="scientific">Mycolicibacter sinensis (strain JDM601)</name>
    <name type="common">Mycobacterium sinense</name>
    <dbReference type="NCBI Taxonomy" id="875328"/>
    <lineage>
        <taxon>Bacteria</taxon>
        <taxon>Bacillati</taxon>
        <taxon>Actinomycetota</taxon>
        <taxon>Actinomycetes</taxon>
        <taxon>Mycobacteriales</taxon>
        <taxon>Mycobacteriaceae</taxon>
        <taxon>Mycolicibacter</taxon>
    </lineage>
</organism>
<evidence type="ECO:0000313" key="1">
    <source>
        <dbReference type="EMBL" id="OBG06230.1"/>
    </source>
</evidence>
<dbReference type="EMBL" id="LZIN01000052">
    <property type="protein sequence ID" value="OBG06230.1"/>
    <property type="molecule type" value="Genomic_DNA"/>
</dbReference>
<reference evidence="2" key="1">
    <citation type="submission" date="2016-06" db="EMBL/GenBank/DDBJ databases">
        <authorList>
            <person name="Sutton G."/>
            <person name="Brinkac L."/>
            <person name="Sanka R."/>
            <person name="Adams M."/>
            <person name="Lau E."/>
            <person name="Mehaffy C."/>
            <person name="Tameris M."/>
            <person name="Hatherill M."/>
            <person name="Hanekom W."/>
            <person name="Mahomed H."/>
            <person name="Mcshane H."/>
        </authorList>
    </citation>
    <scope>NUCLEOTIDE SEQUENCE [LARGE SCALE GENOMIC DNA]</scope>
    <source>
        <strain evidence="2">852014-51077_SCH5608930-a</strain>
    </source>
</reference>
<dbReference type="RefSeq" id="WP_064855119.1">
    <property type="nucleotide sequence ID" value="NZ_LZIM01000015.1"/>
</dbReference>
<sequence length="98" mass="11240">MAKDGWEIWKVMTAGGELEWLGLTRPGARAVIDREKVWTLVPKLRVFIANWFITEDFVHQEGPWVYENVEPARRAPLSVTFPTLLLKTSGESLGRNRC</sequence>
<name>A0A1A2EQ40_MYCSD</name>
<evidence type="ECO:0000313" key="2">
    <source>
        <dbReference type="Proteomes" id="UP000093985"/>
    </source>
</evidence>
<dbReference type="AlphaFoldDB" id="A0A1A2EQ40"/>
<accession>A0A1A2EQ40</accession>
<comment type="caution">
    <text evidence="1">The sequence shown here is derived from an EMBL/GenBank/DDBJ whole genome shotgun (WGS) entry which is preliminary data.</text>
</comment>
<proteinExistence type="predicted"/>
<dbReference type="OrthoDB" id="4715929at2"/>
<protein>
    <submittedName>
        <fullName evidence="1">Uncharacterized protein</fullName>
    </submittedName>
</protein>
<gene>
    <name evidence="1" type="ORF">A5771_08710</name>
</gene>